<comment type="caution">
    <text evidence="1">The sequence shown here is derived from an EMBL/GenBank/DDBJ whole genome shotgun (WGS) entry which is preliminary data.</text>
</comment>
<accession>A0A927BI63</accession>
<dbReference type="AlphaFoldDB" id="A0A927BI63"/>
<organism evidence="1 2">
    <name type="scientific">Hymenobacter montanus</name>
    <dbReference type="NCBI Taxonomy" id="2771359"/>
    <lineage>
        <taxon>Bacteria</taxon>
        <taxon>Pseudomonadati</taxon>
        <taxon>Bacteroidota</taxon>
        <taxon>Cytophagia</taxon>
        <taxon>Cytophagales</taxon>
        <taxon>Hymenobacteraceae</taxon>
        <taxon>Hymenobacter</taxon>
    </lineage>
</organism>
<evidence type="ECO:0000313" key="2">
    <source>
        <dbReference type="Proteomes" id="UP000612233"/>
    </source>
</evidence>
<sequence>MFEELCVLREAAGLFLNADSAFDTRDLRQAHAARDIEATIARHGVAPTDNPFIRPRILSVTRPGGTR</sequence>
<name>A0A927BI63_9BACT</name>
<protein>
    <submittedName>
        <fullName evidence="1">Uncharacterized protein</fullName>
    </submittedName>
</protein>
<proteinExistence type="predicted"/>
<reference evidence="1" key="1">
    <citation type="submission" date="2020-09" db="EMBL/GenBank/DDBJ databases">
        <authorList>
            <person name="Kim M.K."/>
        </authorList>
    </citation>
    <scope>NUCLEOTIDE SEQUENCE</scope>
    <source>
        <strain evidence="1">BT664</strain>
    </source>
</reference>
<keyword evidence="2" id="KW-1185">Reference proteome</keyword>
<gene>
    <name evidence="1" type="ORF">IC235_21625</name>
</gene>
<dbReference type="RefSeq" id="WP_191007302.1">
    <property type="nucleotide sequence ID" value="NZ_JACXAD010000042.1"/>
</dbReference>
<evidence type="ECO:0000313" key="1">
    <source>
        <dbReference type="EMBL" id="MBD2770493.1"/>
    </source>
</evidence>
<dbReference type="Proteomes" id="UP000612233">
    <property type="component" value="Unassembled WGS sequence"/>
</dbReference>
<dbReference type="EMBL" id="JACXAD010000042">
    <property type="protein sequence ID" value="MBD2770493.1"/>
    <property type="molecule type" value="Genomic_DNA"/>
</dbReference>